<dbReference type="InterPro" id="IPR014284">
    <property type="entry name" value="RNA_pol_sigma-70_dom"/>
</dbReference>
<protein>
    <submittedName>
        <fullName evidence="5">RNA polymerase sigma factor</fullName>
    </submittedName>
</protein>
<dbReference type="InterPro" id="IPR007627">
    <property type="entry name" value="RNA_pol_sigma70_r2"/>
</dbReference>
<dbReference type="Gene3D" id="1.10.1740.10">
    <property type="match status" value="1"/>
</dbReference>
<name>A0AAP3DKV8_BRELA</name>
<evidence type="ECO:0000256" key="3">
    <source>
        <dbReference type="ARBA" id="ARBA00023163"/>
    </source>
</evidence>
<dbReference type="AlphaFoldDB" id="A0AAP3DKV8"/>
<dbReference type="NCBIfam" id="TIGR02937">
    <property type="entry name" value="sigma70-ECF"/>
    <property type="match status" value="1"/>
</dbReference>
<proteinExistence type="predicted"/>
<sequence length="87" mass="10499">MTEDEKEHIQHIYRTHYQDIYQFLVFFTGDQNEAEDLTQEVFIRLFRSLSNYDGRSPLKLYILSIARYTAINHYRKKSLNMSFQTIG</sequence>
<dbReference type="Proteomes" id="UP001077662">
    <property type="component" value="Unassembled WGS sequence"/>
</dbReference>
<dbReference type="GO" id="GO:0006352">
    <property type="term" value="P:DNA-templated transcription initiation"/>
    <property type="evidence" value="ECO:0007669"/>
    <property type="project" value="InterPro"/>
</dbReference>
<accession>A0AAP3DKV8</accession>
<dbReference type="RefSeq" id="WP_258434300.1">
    <property type="nucleotide sequence ID" value="NZ_JANSGW010000026.1"/>
</dbReference>
<reference evidence="5" key="1">
    <citation type="submission" date="2022-09" db="EMBL/GenBank/DDBJ databases">
        <title>Genome analysis and characterization of larvicidal activity of Brevibacillus strains.</title>
        <authorList>
            <person name="Patrusheva E.V."/>
            <person name="Izotova A.O."/>
            <person name="Toshchakov S.V."/>
            <person name="Sineoky S.P."/>
        </authorList>
    </citation>
    <scope>NUCLEOTIDE SEQUENCE</scope>
    <source>
        <strain evidence="5">VKPM_B-13247</strain>
    </source>
</reference>
<dbReference type="InterPro" id="IPR039425">
    <property type="entry name" value="RNA_pol_sigma-70-like"/>
</dbReference>
<comment type="caution">
    <text evidence="5">The sequence shown here is derived from an EMBL/GenBank/DDBJ whole genome shotgun (WGS) entry which is preliminary data.</text>
</comment>
<organism evidence="5 6">
    <name type="scientific">Brevibacillus laterosporus</name>
    <name type="common">Bacillus laterosporus</name>
    <dbReference type="NCBI Taxonomy" id="1465"/>
    <lineage>
        <taxon>Bacteria</taxon>
        <taxon>Bacillati</taxon>
        <taxon>Bacillota</taxon>
        <taxon>Bacilli</taxon>
        <taxon>Bacillales</taxon>
        <taxon>Paenibacillaceae</taxon>
        <taxon>Brevibacillus</taxon>
    </lineage>
</organism>
<dbReference type="InterPro" id="IPR013325">
    <property type="entry name" value="RNA_pol_sigma_r2"/>
</dbReference>
<dbReference type="PANTHER" id="PTHR43133">
    <property type="entry name" value="RNA POLYMERASE ECF-TYPE SIGMA FACTO"/>
    <property type="match status" value="1"/>
</dbReference>
<feature type="domain" description="RNA polymerase sigma-70 region 2" evidence="4">
    <location>
        <begin position="12"/>
        <end position="78"/>
    </location>
</feature>
<dbReference type="GO" id="GO:0016987">
    <property type="term" value="F:sigma factor activity"/>
    <property type="evidence" value="ECO:0007669"/>
    <property type="project" value="UniProtKB-KW"/>
</dbReference>
<evidence type="ECO:0000313" key="6">
    <source>
        <dbReference type="Proteomes" id="UP001077662"/>
    </source>
</evidence>
<evidence type="ECO:0000313" key="5">
    <source>
        <dbReference type="EMBL" id="MCZ0808885.1"/>
    </source>
</evidence>
<dbReference type="Pfam" id="PF04542">
    <property type="entry name" value="Sigma70_r2"/>
    <property type="match status" value="1"/>
</dbReference>
<evidence type="ECO:0000259" key="4">
    <source>
        <dbReference type="Pfam" id="PF04542"/>
    </source>
</evidence>
<keyword evidence="1" id="KW-0805">Transcription regulation</keyword>
<evidence type="ECO:0000256" key="2">
    <source>
        <dbReference type="ARBA" id="ARBA00023082"/>
    </source>
</evidence>
<gene>
    <name evidence="5" type="ORF">O0554_18525</name>
</gene>
<evidence type="ECO:0000256" key="1">
    <source>
        <dbReference type="ARBA" id="ARBA00023015"/>
    </source>
</evidence>
<keyword evidence="2" id="KW-0731">Sigma factor</keyword>
<dbReference type="PANTHER" id="PTHR43133:SF60">
    <property type="entry name" value="RNA POLYMERASE SIGMA FACTOR SIGV"/>
    <property type="match status" value="1"/>
</dbReference>
<dbReference type="SUPFAM" id="SSF88946">
    <property type="entry name" value="Sigma2 domain of RNA polymerase sigma factors"/>
    <property type="match status" value="1"/>
</dbReference>
<keyword evidence="3" id="KW-0804">Transcription</keyword>
<dbReference type="EMBL" id="JAPTNE010000026">
    <property type="protein sequence ID" value="MCZ0808885.1"/>
    <property type="molecule type" value="Genomic_DNA"/>
</dbReference>